<proteinExistence type="predicted"/>
<evidence type="ECO:0000313" key="1">
    <source>
        <dbReference type="EMBL" id="KAH7905504.1"/>
    </source>
</evidence>
<reference evidence="1" key="1">
    <citation type="journal article" date="2021" name="New Phytol.">
        <title>Evolutionary innovations through gain and loss of genes in the ectomycorrhizal Boletales.</title>
        <authorList>
            <person name="Wu G."/>
            <person name="Miyauchi S."/>
            <person name="Morin E."/>
            <person name="Kuo A."/>
            <person name="Drula E."/>
            <person name="Varga T."/>
            <person name="Kohler A."/>
            <person name="Feng B."/>
            <person name="Cao Y."/>
            <person name="Lipzen A."/>
            <person name="Daum C."/>
            <person name="Hundley H."/>
            <person name="Pangilinan J."/>
            <person name="Johnson J."/>
            <person name="Barry K."/>
            <person name="LaButti K."/>
            <person name="Ng V."/>
            <person name="Ahrendt S."/>
            <person name="Min B."/>
            <person name="Choi I.G."/>
            <person name="Park H."/>
            <person name="Plett J.M."/>
            <person name="Magnuson J."/>
            <person name="Spatafora J.W."/>
            <person name="Nagy L.G."/>
            <person name="Henrissat B."/>
            <person name="Grigoriev I.V."/>
            <person name="Yang Z.L."/>
            <person name="Xu J."/>
            <person name="Martin F.M."/>
        </authorList>
    </citation>
    <scope>NUCLEOTIDE SEQUENCE</scope>
    <source>
        <strain evidence="1">ATCC 28755</strain>
    </source>
</reference>
<dbReference type="EMBL" id="MU268177">
    <property type="protein sequence ID" value="KAH7905504.1"/>
    <property type="molecule type" value="Genomic_DNA"/>
</dbReference>
<sequence>MDPDSPISKSPSHSLLKLSTPLPNSGVGWSRNPIFYCHPASPAWNFDSISSSQSIVPRNLDSIGSSQSIVPQNLKISELPNGLSDPPEPLIPFNGTSMPIFSSSSQATSVNNTVRKATQDSTPVYSGSQVHLEIYSAYKALQIEAEATKWEYKVLREAYTKLANAVPRAFSLVSNPLGITDSHISDEQHSLPLEPSSKANFPGVTFKYWTKAKWDTADKEQKEVCTTDKKSASRGNTRASQGINVRLQFVEDQNGMPVDGFRATQMKSLARDIFALFASRDSAPKHWSKADLNIKNAYRAEMYRQFPELRCCENHWKVDKIATDTYSNWRRDNLESIQADNAPSSIKIEKAESTEPCDITAKRSRSLSLSESETELSNATTTKKTKLQAPNPNSGNPRASDASAMASTTSQDMNSDDISNSADVERTFGQSHEEDKTPMNDSDVATTPVEIVDPLFSLFERPSQPQSDSDPKRLDTPALGMNLPRPEIITNTPATTNNTPPHASGLDLPSINRPPAPPRKPAKLRPSKANTARNLCMREYLITHKDATKDEFNEFFKHLDQEALHKYELEALQLKQAAAPTKKKAT</sequence>
<comment type="caution">
    <text evidence="1">The sequence shown here is derived from an EMBL/GenBank/DDBJ whole genome shotgun (WGS) entry which is preliminary data.</text>
</comment>
<protein>
    <submittedName>
        <fullName evidence="1">Uncharacterized protein</fullName>
    </submittedName>
</protein>
<name>A0ACB7ZX95_9AGAM</name>
<keyword evidence="2" id="KW-1185">Reference proteome</keyword>
<accession>A0ACB7ZX95</accession>
<evidence type="ECO:0000313" key="2">
    <source>
        <dbReference type="Proteomes" id="UP000790377"/>
    </source>
</evidence>
<dbReference type="Proteomes" id="UP000790377">
    <property type="component" value="Unassembled WGS sequence"/>
</dbReference>
<organism evidence="1 2">
    <name type="scientific">Hygrophoropsis aurantiaca</name>
    <dbReference type="NCBI Taxonomy" id="72124"/>
    <lineage>
        <taxon>Eukaryota</taxon>
        <taxon>Fungi</taxon>
        <taxon>Dikarya</taxon>
        <taxon>Basidiomycota</taxon>
        <taxon>Agaricomycotina</taxon>
        <taxon>Agaricomycetes</taxon>
        <taxon>Agaricomycetidae</taxon>
        <taxon>Boletales</taxon>
        <taxon>Coniophorineae</taxon>
        <taxon>Hygrophoropsidaceae</taxon>
        <taxon>Hygrophoropsis</taxon>
    </lineage>
</organism>
<gene>
    <name evidence="1" type="ORF">BJ138DRAFT_1118410</name>
</gene>